<keyword evidence="1" id="KW-0812">Transmembrane</keyword>
<dbReference type="PIRSF" id="PIRSF029895">
    <property type="entry name" value="SpoIV"/>
    <property type="match status" value="1"/>
</dbReference>
<comment type="caution">
    <text evidence="2">The sequence shown here is derived from an EMBL/GenBank/DDBJ whole genome shotgun (WGS) entry which is preliminary data.</text>
</comment>
<dbReference type="NCBIfam" id="TIGR02876">
    <property type="entry name" value="spore_yqfD"/>
    <property type="match status" value="1"/>
</dbReference>
<evidence type="ECO:0000256" key="1">
    <source>
        <dbReference type="SAM" id="Phobius"/>
    </source>
</evidence>
<organism evidence="2 3">
    <name type="scientific">Metabacillus mangrovi</name>
    <dbReference type="NCBI Taxonomy" id="1491830"/>
    <lineage>
        <taxon>Bacteria</taxon>
        <taxon>Bacillati</taxon>
        <taxon>Bacillota</taxon>
        <taxon>Bacilli</taxon>
        <taxon>Bacillales</taxon>
        <taxon>Bacillaceae</taxon>
        <taxon>Metabacillus</taxon>
    </lineage>
</organism>
<keyword evidence="1" id="KW-0472">Membrane</keyword>
<protein>
    <submittedName>
        <fullName evidence="2">Sporulation protein YqfD</fullName>
    </submittedName>
</protein>
<dbReference type="InterPro" id="IPR010690">
    <property type="entry name" value="YqfD"/>
</dbReference>
<dbReference type="AlphaFoldDB" id="A0A7X2V3J7"/>
<name>A0A7X2V3J7_9BACI</name>
<keyword evidence="1" id="KW-1133">Transmembrane helix</keyword>
<gene>
    <name evidence="2" type="primary">yqfD</name>
    <name evidence="2" type="ORF">GKZ89_03550</name>
</gene>
<reference evidence="2 3" key="1">
    <citation type="journal article" date="2017" name="Int. J. Syst. Evol. Microbiol.">
        <title>Bacillus mangrovi sp. nov., isolated from a sediment sample from a mangrove forest.</title>
        <authorList>
            <person name="Gupta V."/>
            <person name="Singh P.K."/>
            <person name="Korpole S."/>
            <person name="Tanuku N.R.S."/>
            <person name="Pinnaka A.K."/>
        </authorList>
    </citation>
    <scope>NUCLEOTIDE SEQUENCE [LARGE SCALE GENOMIC DNA]</scope>
    <source>
        <strain evidence="2 3">KCTC 33872</strain>
    </source>
</reference>
<sequence>MKNGWVNEWIGYVQVRAEGTGHERLINDCLRSGITLWNMKKEGDHTISFFIRLKDVQAFRAVRRNHDCSCTFSQRKGMPFWAKRALKNSGFVIGILLFLAALFMLSNMIWSVEVQGAKPETEHLIVKELDQIGVKSGAVQFLTADAAGIQKRLTERIPALTWVGVELKGTSYHLKVVEKNIPDQEEYASPRNIVAKKKAVITRMYVEQGNPVAAVHDHVQKGQLLVSGVIGTEKNSKAIPAKAKIFGETWYESEVEVPLASTFQVYSGDQAERHYLSISSVKLPVWGFRQKDPEEFVKEADKRELHFLGWKTPFAYIKETKREKEEVRRSYTQKEAVQAGIQMGKQDLLRKIGEDGRISGEKVLHVRNENGKVKLKILYQVIEDIVKTTPIVQGD</sequence>
<dbReference type="Pfam" id="PF06898">
    <property type="entry name" value="YqfD"/>
    <property type="match status" value="1"/>
</dbReference>
<proteinExistence type="predicted"/>
<dbReference type="OrthoDB" id="1640349at2"/>
<evidence type="ECO:0000313" key="2">
    <source>
        <dbReference type="EMBL" id="MTH52470.1"/>
    </source>
</evidence>
<evidence type="ECO:0000313" key="3">
    <source>
        <dbReference type="Proteomes" id="UP000434639"/>
    </source>
</evidence>
<keyword evidence="3" id="KW-1185">Reference proteome</keyword>
<accession>A0A7X2V3J7</accession>
<dbReference type="Proteomes" id="UP000434639">
    <property type="component" value="Unassembled WGS sequence"/>
</dbReference>
<dbReference type="RefSeq" id="WP_155110970.1">
    <property type="nucleotide sequence ID" value="NZ_WMIB01000001.1"/>
</dbReference>
<feature type="transmembrane region" description="Helical" evidence="1">
    <location>
        <begin position="90"/>
        <end position="110"/>
    </location>
</feature>
<dbReference type="EMBL" id="WMIB01000001">
    <property type="protein sequence ID" value="MTH52470.1"/>
    <property type="molecule type" value="Genomic_DNA"/>
</dbReference>